<feature type="binding site" evidence="5">
    <location>
        <position position="17"/>
    </location>
    <ligand>
        <name>ATP</name>
        <dbReference type="ChEBI" id="CHEBI:30616"/>
    </ligand>
</feature>
<feature type="site" description="Transition state stabilizer" evidence="5">
    <location>
        <position position="17"/>
    </location>
</feature>
<evidence type="ECO:0000256" key="5">
    <source>
        <dbReference type="HAMAP-Rule" id="MF_00151"/>
    </source>
</evidence>
<evidence type="ECO:0000256" key="1">
    <source>
        <dbReference type="ARBA" id="ARBA00022490"/>
    </source>
</evidence>
<dbReference type="SUPFAM" id="SSF109604">
    <property type="entry name" value="HD-domain/PDEase-like"/>
    <property type="match status" value="1"/>
</dbReference>
<keyword evidence="5 7" id="KW-0808">Transferase</keyword>
<feature type="binding site" evidence="5">
    <location>
        <position position="41"/>
    </location>
    <ligand>
        <name>substrate</name>
    </ligand>
</feature>
<reference evidence="7 8" key="1">
    <citation type="submission" date="2022-10" db="EMBL/GenBank/DDBJ databases">
        <title>Janthinobacterium sp. hw3 Genome sequencing.</title>
        <authorList>
            <person name="Park S."/>
        </authorList>
    </citation>
    <scope>NUCLEOTIDE SEQUENCE [LARGE SCALE GENOMIC DNA]</scope>
    <source>
        <strain evidence="8">hw3</strain>
    </source>
</reference>
<organism evidence="7 8">
    <name type="scientific">Janthinobacterium fluminis</name>
    <dbReference type="NCBI Taxonomy" id="2987524"/>
    <lineage>
        <taxon>Bacteria</taxon>
        <taxon>Pseudomonadati</taxon>
        <taxon>Pseudomonadota</taxon>
        <taxon>Betaproteobacteria</taxon>
        <taxon>Burkholderiales</taxon>
        <taxon>Oxalobacteraceae</taxon>
        <taxon>Janthinobacterium</taxon>
    </lineage>
</organism>
<comment type="catalytic activity">
    <reaction evidence="4 5">
        <text>(R)-4'-phosphopantetheine + ATP + H(+) = 3'-dephospho-CoA + diphosphate</text>
        <dbReference type="Rhea" id="RHEA:19801"/>
        <dbReference type="ChEBI" id="CHEBI:15378"/>
        <dbReference type="ChEBI" id="CHEBI:30616"/>
        <dbReference type="ChEBI" id="CHEBI:33019"/>
        <dbReference type="ChEBI" id="CHEBI:57328"/>
        <dbReference type="ChEBI" id="CHEBI:61723"/>
        <dbReference type="EC" id="2.7.7.3"/>
    </reaction>
</comment>
<keyword evidence="5 7" id="KW-0548">Nucleotidyltransferase</keyword>
<evidence type="ECO:0000313" key="8">
    <source>
        <dbReference type="Proteomes" id="UP001221208"/>
    </source>
</evidence>
<feature type="binding site" evidence="5">
    <location>
        <begin position="9"/>
        <end position="10"/>
    </location>
    <ligand>
        <name>ATP</name>
        <dbReference type="ChEBI" id="CHEBI:30616"/>
    </ligand>
</feature>
<accession>A0ABT5K2K1</accession>
<dbReference type="EMBL" id="JAQQXR010000006">
    <property type="protein sequence ID" value="MDC8759217.1"/>
    <property type="molecule type" value="Genomic_DNA"/>
</dbReference>
<dbReference type="RefSeq" id="WP_273672264.1">
    <property type="nucleotide sequence ID" value="NZ_JAQQXR010000006.1"/>
</dbReference>
<proteinExistence type="inferred from homology"/>
<feature type="binding site" evidence="5">
    <location>
        <begin position="126"/>
        <end position="132"/>
    </location>
    <ligand>
        <name>ATP</name>
        <dbReference type="ChEBI" id="CHEBI:30616"/>
    </ligand>
</feature>
<keyword evidence="2 5" id="KW-0460">Magnesium</keyword>
<feature type="domain" description="Cytidyltransferase-like" evidence="6">
    <location>
        <begin position="6"/>
        <end position="134"/>
    </location>
</feature>
<sequence>MKKIGFSGTLDPITNGHMWVIGEARSLADEVVVFLSQNPVKQPQFPAEERKQIIEQSARERGWENVQVVIVKSDYTARVAKKHGADYLIRGIRTTADFDYENLIQQTNVDVLQGAKTIFVMPPRDLGSVSSSFVKALEGPVGWNWTMKKFVPGPAYRAWILSWLRKEWDGLWEHAGAAVPAGLIDHWFEHLTSVQAYGGAERHYHNLDHLVHGLCEIRAWAANTQASQHDMDTVKKAFWFHDALYERDEAALFSNEEASAQLWLGSSLDAGATAAAVAELIRATDHFQAPAIDHQLKDVMLSVDLAILGQNDEVYLAYTHAIRQEYAHVEEPRFREQRQLALIQLRAKAEAGELFGDPYFAEQYNDKAIDNLTREIDALDAGRQGS</sequence>
<evidence type="ECO:0000259" key="6">
    <source>
        <dbReference type="Pfam" id="PF01467"/>
    </source>
</evidence>
<dbReference type="GO" id="GO:0004595">
    <property type="term" value="F:pantetheine-phosphate adenylyltransferase activity"/>
    <property type="evidence" value="ECO:0007669"/>
    <property type="project" value="UniProtKB-EC"/>
</dbReference>
<dbReference type="InterPro" id="IPR009218">
    <property type="entry name" value="HD_phosphohydro"/>
</dbReference>
<feature type="binding site" evidence="5">
    <location>
        <position position="76"/>
    </location>
    <ligand>
        <name>substrate</name>
    </ligand>
</feature>
<keyword evidence="1 5" id="KW-0963">Cytoplasm</keyword>
<feature type="binding site" evidence="5">
    <location>
        <position position="101"/>
    </location>
    <ligand>
        <name>ATP</name>
        <dbReference type="ChEBI" id="CHEBI:30616"/>
    </ligand>
</feature>
<keyword evidence="5" id="KW-0067">ATP-binding</keyword>
<feature type="binding site" evidence="5">
    <location>
        <begin position="91"/>
        <end position="93"/>
    </location>
    <ligand>
        <name>ATP</name>
        <dbReference type="ChEBI" id="CHEBI:30616"/>
    </ligand>
</feature>
<dbReference type="Pfam" id="PF01467">
    <property type="entry name" value="CTP_transf_like"/>
    <property type="match status" value="1"/>
</dbReference>
<comment type="caution">
    <text evidence="7">The sequence shown here is derived from an EMBL/GenBank/DDBJ whole genome shotgun (WGS) entry which is preliminary data.</text>
</comment>
<comment type="cofactor">
    <cofactor evidence="5">
        <name>Mg(2+)</name>
        <dbReference type="ChEBI" id="CHEBI:18420"/>
    </cofactor>
</comment>
<gene>
    <name evidence="5 7" type="primary">coaD</name>
    <name evidence="7" type="ORF">OIK44_16670</name>
</gene>
<dbReference type="Proteomes" id="UP001221208">
    <property type="component" value="Unassembled WGS sequence"/>
</dbReference>
<keyword evidence="5" id="KW-0547">Nucleotide-binding</keyword>
<comment type="subunit">
    <text evidence="5">Homohexamer.</text>
</comment>
<dbReference type="NCBIfam" id="TIGR00125">
    <property type="entry name" value="cyt_tran_rel"/>
    <property type="match status" value="1"/>
</dbReference>
<keyword evidence="8" id="KW-1185">Reference proteome</keyword>
<dbReference type="InterPro" id="IPR001980">
    <property type="entry name" value="PPAT"/>
</dbReference>
<comment type="similarity">
    <text evidence="5">Belongs to the bacterial CoaD family.</text>
</comment>
<dbReference type="PANTHER" id="PTHR21174">
    <property type="match status" value="1"/>
</dbReference>
<comment type="function">
    <text evidence="5">Reversibly transfers an adenylyl group from ATP to 4'-phosphopantetheine, yielding dephospho-CoA (dPCoA) and pyrophosphate.</text>
</comment>
<dbReference type="EC" id="2.7.7.3" evidence="5"/>
<evidence type="ECO:0000256" key="3">
    <source>
        <dbReference type="ARBA" id="ARBA00022993"/>
    </source>
</evidence>
<comment type="pathway">
    <text evidence="5">Cofactor biosynthesis; coenzyme A biosynthesis; CoA from (R)-pantothenate: step 4/5.</text>
</comment>
<dbReference type="PRINTS" id="PR01020">
    <property type="entry name" value="LPSBIOSNTHSS"/>
</dbReference>
<dbReference type="InterPro" id="IPR004821">
    <property type="entry name" value="Cyt_trans-like"/>
</dbReference>
<keyword evidence="3 5" id="KW-0173">Coenzyme A biosynthesis</keyword>
<dbReference type="SUPFAM" id="SSF52374">
    <property type="entry name" value="Nucleotidylyl transferase"/>
    <property type="match status" value="1"/>
</dbReference>
<evidence type="ECO:0000256" key="2">
    <source>
        <dbReference type="ARBA" id="ARBA00022842"/>
    </source>
</evidence>
<dbReference type="InterPro" id="IPR014729">
    <property type="entry name" value="Rossmann-like_a/b/a_fold"/>
</dbReference>
<protein>
    <recommendedName>
        <fullName evidence="5">Phosphopantetheine adenylyltransferase</fullName>
        <ecNumber evidence="5">2.7.7.3</ecNumber>
    </recommendedName>
    <alternativeName>
        <fullName evidence="5">Dephospho-CoA pyrophosphorylase</fullName>
    </alternativeName>
    <alternativeName>
        <fullName evidence="5">Pantetheine-phosphate adenylyltransferase</fullName>
        <shortName evidence="5">PPAT</shortName>
    </alternativeName>
</protein>
<evidence type="ECO:0000313" key="7">
    <source>
        <dbReference type="EMBL" id="MDC8759217.1"/>
    </source>
</evidence>
<evidence type="ECO:0000256" key="4">
    <source>
        <dbReference type="ARBA" id="ARBA00029346"/>
    </source>
</evidence>
<dbReference type="NCBIfam" id="TIGR01510">
    <property type="entry name" value="coaD_prev_kdtB"/>
    <property type="match status" value="1"/>
</dbReference>
<dbReference type="PANTHER" id="PTHR21174:SF0">
    <property type="entry name" value="HD PHOSPHOHYDROLASE FAMILY PROTEIN-RELATED"/>
    <property type="match status" value="1"/>
</dbReference>
<feature type="binding site" evidence="5">
    <location>
        <position position="90"/>
    </location>
    <ligand>
        <name>substrate</name>
    </ligand>
</feature>
<dbReference type="Gene3D" id="3.40.50.620">
    <property type="entry name" value="HUPs"/>
    <property type="match status" value="1"/>
</dbReference>
<dbReference type="HAMAP" id="MF_00151">
    <property type="entry name" value="PPAT_bact"/>
    <property type="match status" value="1"/>
</dbReference>
<comment type="subcellular location">
    <subcellularLocation>
        <location evidence="5">Cytoplasm</location>
    </subcellularLocation>
</comment>
<name>A0ABT5K2K1_9BURK</name>
<feature type="binding site" evidence="5">
    <location>
        <position position="9"/>
    </location>
    <ligand>
        <name>substrate</name>
    </ligand>
</feature>